<sequence>MINKVVDLVNELHEIATNQKFVIAIESYRGAKEVHVPFTDDFFKLFKQYDIQPRGNDKYPFEAFVEIDGVKFFSLLTQKEYEEYVEKTA</sequence>
<dbReference type="EMBL" id="VIGD01000027">
    <property type="protein sequence ID" value="TQE88653.1"/>
    <property type="molecule type" value="Genomic_DNA"/>
</dbReference>
<comment type="caution">
    <text evidence="1">The sequence shown here is derived from an EMBL/GenBank/DDBJ whole genome shotgun (WGS) entry which is preliminary data.</text>
</comment>
<dbReference type="OrthoDB" id="2459875at2"/>
<keyword evidence="2" id="KW-1185">Reference proteome</keyword>
<organism evidence="1 2">
    <name type="scientific">Ureibacillus terrenus</name>
    <dbReference type="NCBI Taxonomy" id="118246"/>
    <lineage>
        <taxon>Bacteria</taxon>
        <taxon>Bacillati</taxon>
        <taxon>Bacillota</taxon>
        <taxon>Bacilli</taxon>
        <taxon>Bacillales</taxon>
        <taxon>Caryophanaceae</taxon>
        <taxon>Ureibacillus</taxon>
    </lineage>
</organism>
<gene>
    <name evidence="1" type="ORF">FKZ59_13510</name>
</gene>
<reference evidence="1 2" key="1">
    <citation type="submission" date="2019-06" db="EMBL/GenBank/DDBJ databases">
        <title>Genome sequence of Ureibacillus terrenus.</title>
        <authorList>
            <person name="Maclea K.S."/>
            <person name="Simoes M."/>
        </authorList>
    </citation>
    <scope>NUCLEOTIDE SEQUENCE [LARGE SCALE GENOMIC DNA]</scope>
    <source>
        <strain evidence="1 2">ATCC BAA-384</strain>
    </source>
</reference>
<dbReference type="AlphaFoldDB" id="A0A540UXB0"/>
<protein>
    <submittedName>
        <fullName evidence="1">Uncharacterized protein</fullName>
    </submittedName>
</protein>
<proteinExistence type="predicted"/>
<evidence type="ECO:0000313" key="1">
    <source>
        <dbReference type="EMBL" id="TQE88653.1"/>
    </source>
</evidence>
<evidence type="ECO:0000313" key="2">
    <source>
        <dbReference type="Proteomes" id="UP000315753"/>
    </source>
</evidence>
<dbReference type="Proteomes" id="UP000315753">
    <property type="component" value="Unassembled WGS sequence"/>
</dbReference>
<name>A0A540UXB0_9BACL</name>
<dbReference type="RefSeq" id="WP_141603281.1">
    <property type="nucleotide sequence ID" value="NZ_VIGD01000027.1"/>
</dbReference>
<accession>A0A540UXB0</accession>